<sequence>YKLCANAYDVLSALADVSRYPHVMLDCEGRVLGKVGGALSLLCLGTPEPGPEQRIYAVDVPGIRYLPTAHAAVADFLARRDIAKVVWDGRMDYIELCEVFGVEPASFLDLQVAEVLARANVLGEVGQERLARLHRLFGDIELDPVLFAGIHVVLGMQAAMQMYAPSIPMHKDPVVEGIHKKRQSHLWLVRPVPFALLHYAAVDIRLLAHLF</sequence>
<gene>
    <name evidence="1" type="ORF">K488DRAFT_32573</name>
</gene>
<evidence type="ECO:0000313" key="1">
    <source>
        <dbReference type="EMBL" id="KAI0028044.1"/>
    </source>
</evidence>
<reference evidence="1" key="1">
    <citation type="submission" date="2021-02" db="EMBL/GenBank/DDBJ databases">
        <authorList>
            <consortium name="DOE Joint Genome Institute"/>
            <person name="Ahrendt S."/>
            <person name="Looney B.P."/>
            <person name="Miyauchi S."/>
            <person name="Morin E."/>
            <person name="Drula E."/>
            <person name="Courty P.E."/>
            <person name="Chicoki N."/>
            <person name="Fauchery L."/>
            <person name="Kohler A."/>
            <person name="Kuo A."/>
            <person name="Labutti K."/>
            <person name="Pangilinan J."/>
            <person name="Lipzen A."/>
            <person name="Riley R."/>
            <person name="Andreopoulos W."/>
            <person name="He G."/>
            <person name="Johnson J."/>
            <person name="Barry K.W."/>
            <person name="Grigoriev I.V."/>
            <person name="Nagy L."/>
            <person name="Hibbett D."/>
            <person name="Henrissat B."/>
            <person name="Matheny P.B."/>
            <person name="Labbe J."/>
            <person name="Martin F."/>
        </authorList>
    </citation>
    <scope>NUCLEOTIDE SEQUENCE</scope>
    <source>
        <strain evidence="1">EC-137</strain>
    </source>
</reference>
<keyword evidence="2" id="KW-1185">Reference proteome</keyword>
<evidence type="ECO:0000313" key="2">
    <source>
        <dbReference type="Proteomes" id="UP000814128"/>
    </source>
</evidence>
<dbReference type="EMBL" id="MU273800">
    <property type="protein sequence ID" value="KAI0028044.1"/>
    <property type="molecule type" value="Genomic_DNA"/>
</dbReference>
<dbReference type="Proteomes" id="UP000814128">
    <property type="component" value="Unassembled WGS sequence"/>
</dbReference>
<name>A0ACB8Q8A8_9AGAM</name>
<accession>A0ACB8Q8A8</accession>
<reference evidence="1" key="2">
    <citation type="journal article" date="2022" name="New Phytol.">
        <title>Evolutionary transition to the ectomycorrhizal habit in the genomes of a hyperdiverse lineage of mushroom-forming fungi.</title>
        <authorList>
            <person name="Looney B."/>
            <person name="Miyauchi S."/>
            <person name="Morin E."/>
            <person name="Drula E."/>
            <person name="Courty P.E."/>
            <person name="Kohler A."/>
            <person name="Kuo A."/>
            <person name="LaButti K."/>
            <person name="Pangilinan J."/>
            <person name="Lipzen A."/>
            <person name="Riley R."/>
            <person name="Andreopoulos W."/>
            <person name="He G."/>
            <person name="Johnson J."/>
            <person name="Nolan M."/>
            <person name="Tritt A."/>
            <person name="Barry K.W."/>
            <person name="Grigoriev I.V."/>
            <person name="Nagy L.G."/>
            <person name="Hibbett D."/>
            <person name="Henrissat B."/>
            <person name="Matheny P.B."/>
            <person name="Labbe J."/>
            <person name="Martin F.M."/>
        </authorList>
    </citation>
    <scope>NUCLEOTIDE SEQUENCE</scope>
    <source>
        <strain evidence="1">EC-137</strain>
    </source>
</reference>
<organism evidence="1 2">
    <name type="scientific">Vararia minispora EC-137</name>
    <dbReference type="NCBI Taxonomy" id="1314806"/>
    <lineage>
        <taxon>Eukaryota</taxon>
        <taxon>Fungi</taxon>
        <taxon>Dikarya</taxon>
        <taxon>Basidiomycota</taxon>
        <taxon>Agaricomycotina</taxon>
        <taxon>Agaricomycetes</taxon>
        <taxon>Russulales</taxon>
        <taxon>Lachnocladiaceae</taxon>
        <taxon>Vararia</taxon>
    </lineage>
</organism>
<feature type="non-terminal residue" evidence="1">
    <location>
        <position position="1"/>
    </location>
</feature>
<comment type="caution">
    <text evidence="1">The sequence shown here is derived from an EMBL/GenBank/DDBJ whole genome shotgun (WGS) entry which is preliminary data.</text>
</comment>
<feature type="non-terminal residue" evidence="1">
    <location>
        <position position="211"/>
    </location>
</feature>
<protein>
    <submittedName>
        <fullName evidence="1">Ribonuclease H-like domain-containing protein</fullName>
    </submittedName>
</protein>
<proteinExistence type="predicted"/>